<evidence type="ECO:0000313" key="11">
    <source>
        <dbReference type="EMBL" id="OGY25163.1"/>
    </source>
</evidence>
<dbReference type="GO" id="GO:0016740">
    <property type="term" value="F:transferase activity"/>
    <property type="evidence" value="ECO:0007669"/>
    <property type="project" value="UniProtKB-KW"/>
</dbReference>
<evidence type="ECO:0000256" key="4">
    <source>
        <dbReference type="ARBA" id="ARBA00022490"/>
    </source>
</evidence>
<name>A0A1G1WBV5_9BACT</name>
<keyword evidence="5" id="KW-0819">tRNA processing</keyword>
<sequence length="153" mass="17519">MSNKEFLSKKPQDTEDFAKNIAQRLKPGDKLALYGNLGAGKTTFIQGLAKGLGYRGKVFSPTFIFVRSYKISNQTSNVRNPKSEIHTLYHIDLYRLEETKDLKNIGIEEFLNEKGVVCAIEWPEKIENLLPKNVIKIQIEAISEKERKFTLNE</sequence>
<keyword evidence="9" id="KW-0460">Magnesium</keyword>
<dbReference type="GO" id="GO:0005737">
    <property type="term" value="C:cytoplasm"/>
    <property type="evidence" value="ECO:0007669"/>
    <property type="project" value="UniProtKB-SubCell"/>
</dbReference>
<dbReference type="PANTHER" id="PTHR33540">
    <property type="entry name" value="TRNA THREONYLCARBAMOYLADENOSINE BIOSYNTHESIS PROTEIN TSAE"/>
    <property type="match status" value="1"/>
</dbReference>
<dbReference type="Proteomes" id="UP000176389">
    <property type="component" value="Unassembled WGS sequence"/>
</dbReference>
<keyword evidence="11" id="KW-0808">Transferase</keyword>
<accession>A0A1G1WBV5</accession>
<dbReference type="GO" id="GO:0046872">
    <property type="term" value="F:metal ion binding"/>
    <property type="evidence" value="ECO:0007669"/>
    <property type="project" value="UniProtKB-KW"/>
</dbReference>
<keyword evidence="7" id="KW-0547">Nucleotide-binding</keyword>
<evidence type="ECO:0000313" key="12">
    <source>
        <dbReference type="Proteomes" id="UP000176389"/>
    </source>
</evidence>
<keyword evidence="8" id="KW-0067">ATP-binding</keyword>
<dbReference type="GO" id="GO:0005524">
    <property type="term" value="F:ATP binding"/>
    <property type="evidence" value="ECO:0007669"/>
    <property type="project" value="UniProtKB-KW"/>
</dbReference>
<comment type="subcellular location">
    <subcellularLocation>
        <location evidence="1">Cytoplasm</location>
    </subcellularLocation>
</comment>
<dbReference type="InterPro" id="IPR027417">
    <property type="entry name" value="P-loop_NTPase"/>
</dbReference>
<dbReference type="NCBIfam" id="TIGR00150">
    <property type="entry name" value="T6A_YjeE"/>
    <property type="match status" value="1"/>
</dbReference>
<evidence type="ECO:0000256" key="8">
    <source>
        <dbReference type="ARBA" id="ARBA00022840"/>
    </source>
</evidence>
<gene>
    <name evidence="11" type="ORF">A2Z11_00050</name>
</gene>
<evidence type="ECO:0000256" key="10">
    <source>
        <dbReference type="ARBA" id="ARBA00032441"/>
    </source>
</evidence>
<dbReference type="InterPro" id="IPR003442">
    <property type="entry name" value="T6A_TsaE"/>
</dbReference>
<dbReference type="STRING" id="1802596.A2Z11_00050"/>
<dbReference type="PANTHER" id="PTHR33540:SF2">
    <property type="entry name" value="TRNA THREONYLCARBAMOYLADENOSINE BIOSYNTHESIS PROTEIN TSAE"/>
    <property type="match status" value="1"/>
</dbReference>
<dbReference type="EMBL" id="MHCS01000053">
    <property type="protein sequence ID" value="OGY25163.1"/>
    <property type="molecule type" value="Genomic_DNA"/>
</dbReference>
<evidence type="ECO:0000256" key="7">
    <source>
        <dbReference type="ARBA" id="ARBA00022741"/>
    </source>
</evidence>
<reference evidence="11 12" key="1">
    <citation type="journal article" date="2016" name="Nat. Commun.">
        <title>Thousands of microbial genomes shed light on interconnected biogeochemical processes in an aquifer system.</title>
        <authorList>
            <person name="Anantharaman K."/>
            <person name="Brown C.T."/>
            <person name="Hug L.A."/>
            <person name="Sharon I."/>
            <person name="Castelle C.J."/>
            <person name="Probst A.J."/>
            <person name="Thomas B.C."/>
            <person name="Singh A."/>
            <person name="Wilkins M.J."/>
            <person name="Karaoz U."/>
            <person name="Brodie E.L."/>
            <person name="Williams K.H."/>
            <person name="Hubbard S.S."/>
            <person name="Banfield J.F."/>
        </authorList>
    </citation>
    <scope>NUCLEOTIDE SEQUENCE [LARGE SCALE GENOMIC DNA]</scope>
</reference>
<dbReference type="GO" id="GO:0002949">
    <property type="term" value="P:tRNA threonylcarbamoyladenosine modification"/>
    <property type="evidence" value="ECO:0007669"/>
    <property type="project" value="InterPro"/>
</dbReference>
<evidence type="ECO:0000256" key="9">
    <source>
        <dbReference type="ARBA" id="ARBA00022842"/>
    </source>
</evidence>
<proteinExistence type="inferred from homology"/>
<comment type="similarity">
    <text evidence="2">Belongs to the TsaE family.</text>
</comment>
<dbReference type="AlphaFoldDB" id="A0A1G1WBV5"/>
<evidence type="ECO:0000256" key="6">
    <source>
        <dbReference type="ARBA" id="ARBA00022723"/>
    </source>
</evidence>
<evidence type="ECO:0000256" key="1">
    <source>
        <dbReference type="ARBA" id="ARBA00004496"/>
    </source>
</evidence>
<dbReference type="Gene3D" id="3.40.50.300">
    <property type="entry name" value="P-loop containing nucleotide triphosphate hydrolases"/>
    <property type="match status" value="1"/>
</dbReference>
<keyword evidence="6" id="KW-0479">Metal-binding</keyword>
<dbReference type="SUPFAM" id="SSF52540">
    <property type="entry name" value="P-loop containing nucleoside triphosphate hydrolases"/>
    <property type="match status" value="1"/>
</dbReference>
<evidence type="ECO:0000256" key="5">
    <source>
        <dbReference type="ARBA" id="ARBA00022694"/>
    </source>
</evidence>
<comment type="caution">
    <text evidence="11">The sequence shown here is derived from an EMBL/GenBank/DDBJ whole genome shotgun (WGS) entry which is preliminary data.</text>
</comment>
<evidence type="ECO:0000256" key="2">
    <source>
        <dbReference type="ARBA" id="ARBA00007599"/>
    </source>
</evidence>
<evidence type="ECO:0000256" key="3">
    <source>
        <dbReference type="ARBA" id="ARBA00019010"/>
    </source>
</evidence>
<organism evidence="11 12">
    <name type="scientific">Candidatus Woykebacteria bacterium RBG_16_43_9</name>
    <dbReference type="NCBI Taxonomy" id="1802596"/>
    <lineage>
        <taxon>Bacteria</taxon>
        <taxon>Candidatus Woykeibacteriota</taxon>
    </lineage>
</organism>
<dbReference type="Pfam" id="PF02367">
    <property type="entry name" value="TsaE"/>
    <property type="match status" value="1"/>
</dbReference>
<protein>
    <recommendedName>
        <fullName evidence="3">tRNA threonylcarbamoyladenosine biosynthesis protein TsaE</fullName>
    </recommendedName>
    <alternativeName>
        <fullName evidence="10">t(6)A37 threonylcarbamoyladenosine biosynthesis protein TsaE</fullName>
    </alternativeName>
</protein>
<keyword evidence="4" id="KW-0963">Cytoplasm</keyword>